<dbReference type="HOGENOM" id="CLU_903104_0_0_1"/>
<protein>
    <submittedName>
        <fullName evidence="1">Uncharacterized protein</fullName>
    </submittedName>
</protein>
<dbReference type="AlphaFoldDB" id="F4P1S8"/>
<proteinExistence type="predicted"/>
<keyword evidence="2" id="KW-1185">Reference proteome</keyword>
<dbReference type="RefSeq" id="XP_006678418.1">
    <property type="nucleotide sequence ID" value="XM_006678355.1"/>
</dbReference>
<dbReference type="PANTHER" id="PTHR33211:SF107">
    <property type="entry name" value="NON-SPECIFIC SERINE_THREONINE PROTEIN KINASE"/>
    <property type="match status" value="1"/>
</dbReference>
<gene>
    <name evidence="1" type="ORF">BATDEDRAFT_24344</name>
</gene>
<sequence length="308" mass="35329">MENERFYIKYLDYQPVEIETHFNGELERRRPLTDVADLVAAIVVEPTRRLAGIPEDYGPLTLHSAVDEPAIPGNTLLTSIQQPTGSYDHPLIIRSLSDTITMDEHMVCSLPEPVYDNPVSRPNTSGRIWKKPTHVFLWSDFKQSVVDWIGANHHQHSQRVQKPVFVPRVITEEVQSLQPFIKLNLLNISAKCFIPPSEFKARRQITSCVGEPDHLMTRNGEIVAIVEEKGNWALSISDIVNSYDTERTRASALDQLYHYMRLNHRQYGILSSYENTWFVYRNQGCAVCEEPQVHETLYVSEGISFLVH</sequence>
<evidence type="ECO:0000313" key="2">
    <source>
        <dbReference type="Proteomes" id="UP000007241"/>
    </source>
</evidence>
<reference evidence="1 2" key="1">
    <citation type="submission" date="2009-12" db="EMBL/GenBank/DDBJ databases">
        <title>The draft genome of Batrachochytrium dendrobatidis.</title>
        <authorList>
            <consortium name="US DOE Joint Genome Institute (JGI-PGF)"/>
            <person name="Kuo A."/>
            <person name="Salamov A."/>
            <person name="Schmutz J."/>
            <person name="Lucas S."/>
            <person name="Pitluck S."/>
            <person name="Rosenblum E."/>
            <person name="Stajich J."/>
            <person name="Eisen M."/>
            <person name="Grigoriev I.V."/>
        </authorList>
    </citation>
    <scope>NUCLEOTIDE SEQUENCE [LARGE SCALE GENOMIC DNA]</scope>
    <source>
        <strain evidence="2">JAM81 / FGSC 10211</strain>
    </source>
</reference>
<organism evidence="1 2">
    <name type="scientific">Batrachochytrium dendrobatidis (strain JAM81 / FGSC 10211)</name>
    <name type="common">Frog chytrid fungus</name>
    <dbReference type="NCBI Taxonomy" id="684364"/>
    <lineage>
        <taxon>Eukaryota</taxon>
        <taxon>Fungi</taxon>
        <taxon>Fungi incertae sedis</taxon>
        <taxon>Chytridiomycota</taxon>
        <taxon>Chytridiomycota incertae sedis</taxon>
        <taxon>Chytridiomycetes</taxon>
        <taxon>Rhizophydiales</taxon>
        <taxon>Rhizophydiales incertae sedis</taxon>
        <taxon>Batrachochytrium</taxon>
    </lineage>
</organism>
<name>F4P1S8_BATDJ</name>
<accession>F4P1S8</accession>
<evidence type="ECO:0000313" key="1">
    <source>
        <dbReference type="EMBL" id="EGF80597.1"/>
    </source>
</evidence>
<dbReference type="PANTHER" id="PTHR33211">
    <property type="entry name" value="EXPRESSED PROTEIN"/>
    <property type="match status" value="1"/>
</dbReference>
<dbReference type="InParanoid" id="F4P1S8"/>
<dbReference type="OrthoDB" id="2156052at2759"/>
<dbReference type="GeneID" id="18238463"/>
<dbReference type="Proteomes" id="UP000007241">
    <property type="component" value="Unassembled WGS sequence"/>
</dbReference>
<dbReference type="EMBL" id="GL882883">
    <property type="protein sequence ID" value="EGF80597.1"/>
    <property type="molecule type" value="Genomic_DNA"/>
</dbReference>